<evidence type="ECO:0000256" key="3">
    <source>
        <dbReference type="ARBA" id="ARBA00023295"/>
    </source>
</evidence>
<dbReference type="SUPFAM" id="SSF51445">
    <property type="entry name" value="(Trans)glycosidases"/>
    <property type="match status" value="1"/>
</dbReference>
<organism evidence="5 6">
    <name type="scientific">Spodoptera exigua</name>
    <name type="common">Beet armyworm</name>
    <name type="synonym">Noctua fulgens</name>
    <dbReference type="NCBI Taxonomy" id="7107"/>
    <lineage>
        <taxon>Eukaryota</taxon>
        <taxon>Metazoa</taxon>
        <taxon>Ecdysozoa</taxon>
        <taxon>Arthropoda</taxon>
        <taxon>Hexapoda</taxon>
        <taxon>Insecta</taxon>
        <taxon>Pterygota</taxon>
        <taxon>Neoptera</taxon>
        <taxon>Endopterygota</taxon>
        <taxon>Lepidoptera</taxon>
        <taxon>Glossata</taxon>
        <taxon>Ditrysia</taxon>
        <taxon>Noctuoidea</taxon>
        <taxon>Noctuidae</taxon>
        <taxon>Amphipyrinae</taxon>
        <taxon>Spodoptera</taxon>
    </lineage>
</organism>
<dbReference type="InterPro" id="IPR017853">
    <property type="entry name" value="GH"/>
</dbReference>
<dbReference type="AlphaFoldDB" id="A0A922ME27"/>
<dbReference type="Pfam" id="PF00232">
    <property type="entry name" value="Glyco_hydro_1"/>
    <property type="match status" value="1"/>
</dbReference>
<name>A0A922ME27_SPOEX</name>
<dbReference type="PRINTS" id="PR00131">
    <property type="entry name" value="GLHYDRLASE1"/>
</dbReference>
<sequence>EGGFPKELADKIAVKSSQQGYPRSRLPAFTDEEKAFVRGTSDFFGLNHYTGHLVSATTHKPIFPTPSLWDDMDVGIYKNASWSKSAASWLAMAPNSLYNVMIHLKARFNNPEIYVTENGWCTQPRSGLIDDGRIRYFRAALENVLDALNAGVNVKGYMAWSLMDNFEWLQGYTERYGLYQVNFSHPMRTRTPKKSAFVYKHIIKHRAVDYEYEPESMTMTIDEGH</sequence>
<dbReference type="InterPro" id="IPR001360">
    <property type="entry name" value="Glyco_hydro_1"/>
</dbReference>
<dbReference type="PANTHER" id="PTHR10353:SF36">
    <property type="entry name" value="LP05116P"/>
    <property type="match status" value="1"/>
</dbReference>
<protein>
    <recommendedName>
        <fullName evidence="7">Beta-glucosidase</fullName>
    </recommendedName>
</protein>
<keyword evidence="2" id="KW-0378">Hydrolase</keyword>
<gene>
    <name evidence="5" type="ORF">HF086_017218</name>
</gene>
<dbReference type="EMBL" id="JACEFF010000584">
    <property type="protein sequence ID" value="KAH9634919.1"/>
    <property type="molecule type" value="Genomic_DNA"/>
</dbReference>
<dbReference type="GO" id="GO:0005975">
    <property type="term" value="P:carbohydrate metabolic process"/>
    <property type="evidence" value="ECO:0007669"/>
    <property type="project" value="InterPro"/>
</dbReference>
<accession>A0A922ME27</accession>
<comment type="similarity">
    <text evidence="1 4">Belongs to the glycosyl hydrolase 1 family.</text>
</comment>
<comment type="caution">
    <text evidence="5">The sequence shown here is derived from an EMBL/GenBank/DDBJ whole genome shotgun (WGS) entry which is preliminary data.</text>
</comment>
<dbReference type="GO" id="GO:0008422">
    <property type="term" value="F:beta-glucosidase activity"/>
    <property type="evidence" value="ECO:0007669"/>
    <property type="project" value="TreeGrafter"/>
</dbReference>
<evidence type="ECO:0000313" key="5">
    <source>
        <dbReference type="EMBL" id="KAH9634919.1"/>
    </source>
</evidence>
<evidence type="ECO:0000313" key="6">
    <source>
        <dbReference type="Proteomes" id="UP000814243"/>
    </source>
</evidence>
<evidence type="ECO:0000256" key="1">
    <source>
        <dbReference type="ARBA" id="ARBA00010838"/>
    </source>
</evidence>
<dbReference type="Proteomes" id="UP000814243">
    <property type="component" value="Unassembled WGS sequence"/>
</dbReference>
<proteinExistence type="inferred from homology"/>
<evidence type="ECO:0008006" key="7">
    <source>
        <dbReference type="Google" id="ProtNLM"/>
    </source>
</evidence>
<dbReference type="PANTHER" id="PTHR10353">
    <property type="entry name" value="GLYCOSYL HYDROLASE"/>
    <property type="match status" value="1"/>
</dbReference>
<evidence type="ECO:0000256" key="4">
    <source>
        <dbReference type="RuleBase" id="RU003690"/>
    </source>
</evidence>
<reference evidence="5" key="1">
    <citation type="journal article" date="2021" name="G3 (Bethesda)">
        <title>Genome and transcriptome analysis of the beet armyworm Spodoptera exigua reveals targets for pest control. .</title>
        <authorList>
            <person name="Simon S."/>
            <person name="Breeschoten T."/>
            <person name="Jansen H.J."/>
            <person name="Dirks R.P."/>
            <person name="Schranz M.E."/>
            <person name="Ros V.I.D."/>
        </authorList>
    </citation>
    <scope>NUCLEOTIDE SEQUENCE</scope>
    <source>
        <strain evidence="5">TB_SE_WUR_2020</strain>
    </source>
</reference>
<dbReference type="Gene3D" id="3.20.20.80">
    <property type="entry name" value="Glycosidases"/>
    <property type="match status" value="1"/>
</dbReference>
<evidence type="ECO:0000256" key="2">
    <source>
        <dbReference type="ARBA" id="ARBA00022801"/>
    </source>
</evidence>
<feature type="non-terminal residue" evidence="5">
    <location>
        <position position="1"/>
    </location>
</feature>
<keyword evidence="3" id="KW-0326">Glycosidase</keyword>